<dbReference type="InterPro" id="IPR036249">
    <property type="entry name" value="Thioredoxin-like_sf"/>
</dbReference>
<evidence type="ECO:0000313" key="2">
    <source>
        <dbReference type="EMBL" id="ACN17222.1"/>
    </source>
</evidence>
<dbReference type="GO" id="GO:0016491">
    <property type="term" value="F:oxidoreductase activity"/>
    <property type="evidence" value="ECO:0007669"/>
    <property type="project" value="InterPro"/>
</dbReference>
<keyword evidence="3" id="KW-1185">Reference proteome</keyword>
<dbReference type="eggNOG" id="COG2761">
    <property type="taxonomic scope" value="Bacteria"/>
</dbReference>
<accession>C0QCZ0</accession>
<evidence type="ECO:0000313" key="3">
    <source>
        <dbReference type="Proteomes" id="UP000000442"/>
    </source>
</evidence>
<dbReference type="HOGENOM" id="CLU_069253_2_1_7"/>
<gene>
    <name evidence="2" type="ordered locus">HRM2_41660</name>
</gene>
<dbReference type="Gene3D" id="3.40.30.10">
    <property type="entry name" value="Glutaredoxin"/>
    <property type="match status" value="1"/>
</dbReference>
<dbReference type="Pfam" id="PF01323">
    <property type="entry name" value="DSBA"/>
    <property type="match status" value="1"/>
</dbReference>
<name>C0QCZ0_DESAH</name>
<reference evidence="2 3" key="1">
    <citation type="journal article" date="2009" name="Environ. Microbiol.">
        <title>Genome sequence of Desulfobacterium autotrophicum HRM2, a marine sulfate reducer oxidizing organic carbon completely to carbon dioxide.</title>
        <authorList>
            <person name="Strittmatter A.W."/>
            <person name="Liesegang H."/>
            <person name="Rabus R."/>
            <person name="Decker I."/>
            <person name="Amann J."/>
            <person name="Andres S."/>
            <person name="Henne A."/>
            <person name="Fricke W.F."/>
            <person name="Martinez-Arias R."/>
            <person name="Bartels D."/>
            <person name="Goesmann A."/>
            <person name="Krause L."/>
            <person name="Puehler A."/>
            <person name="Klenk H.P."/>
            <person name="Richter M."/>
            <person name="Schuler M."/>
            <person name="Gloeckner F.O."/>
            <person name="Meyerdierks A."/>
            <person name="Gottschalk G."/>
            <person name="Amann R."/>
        </authorList>
    </citation>
    <scope>NUCLEOTIDE SEQUENCE [LARGE SCALE GENOMIC DNA]</scope>
    <source>
        <strain evidence="3">ATCC 43914 / DSM 3382 / HRM2</strain>
    </source>
</reference>
<dbReference type="SUPFAM" id="SSF52833">
    <property type="entry name" value="Thioredoxin-like"/>
    <property type="match status" value="1"/>
</dbReference>
<feature type="domain" description="DSBA-like thioredoxin" evidence="1">
    <location>
        <begin position="4"/>
        <end position="167"/>
    </location>
</feature>
<organism evidence="2 3">
    <name type="scientific">Desulforapulum autotrophicum (strain ATCC 43914 / DSM 3382 / VKM B-1955 / HRM2)</name>
    <name type="common">Desulfobacterium autotrophicum</name>
    <dbReference type="NCBI Taxonomy" id="177437"/>
    <lineage>
        <taxon>Bacteria</taxon>
        <taxon>Pseudomonadati</taxon>
        <taxon>Thermodesulfobacteriota</taxon>
        <taxon>Desulfobacteria</taxon>
        <taxon>Desulfobacterales</taxon>
        <taxon>Desulfobacteraceae</taxon>
        <taxon>Desulforapulum</taxon>
    </lineage>
</organism>
<dbReference type="KEGG" id="dat:HRM2_41660"/>
<sequence>MYQDYGIAVVWRAFPLHEEILDTGMTLEEFIGDPHVDIAGMLGKFKRRADECGLPFVGSPMIYNTRMAQELRAWAHEAHGAGKAFEQAAFAAYFVDGKNLARTDVLLDIVRDLDLPEDEARNVLNTRTYRQHVDSDLDRAHGFGIMSAPTFIAHNKRLVGAHPFGVLLDFAQGREGGLSVM</sequence>
<dbReference type="STRING" id="177437.HRM2_41660"/>
<dbReference type="Proteomes" id="UP000000442">
    <property type="component" value="Chromosome"/>
</dbReference>
<proteinExistence type="predicted"/>
<dbReference type="AlphaFoldDB" id="C0QCZ0"/>
<dbReference type="PANTHER" id="PTHR13887">
    <property type="entry name" value="GLUTATHIONE S-TRANSFERASE KAPPA"/>
    <property type="match status" value="1"/>
</dbReference>
<dbReference type="PANTHER" id="PTHR13887:SF41">
    <property type="entry name" value="THIOREDOXIN SUPERFAMILY PROTEIN"/>
    <property type="match status" value="1"/>
</dbReference>
<evidence type="ECO:0000259" key="1">
    <source>
        <dbReference type="Pfam" id="PF01323"/>
    </source>
</evidence>
<dbReference type="EMBL" id="CP001087">
    <property type="protein sequence ID" value="ACN17222.1"/>
    <property type="molecule type" value="Genomic_DNA"/>
</dbReference>
<dbReference type="InterPro" id="IPR001853">
    <property type="entry name" value="DSBA-like_thioredoxin_dom"/>
</dbReference>
<protein>
    <recommendedName>
        <fullName evidence="1">DSBA-like thioredoxin domain-containing protein</fullName>
    </recommendedName>
</protein>